<proteinExistence type="predicted"/>
<sequence length="322" mass="35770">MIRRTTKAMAVIVLAILAAVSCKEDETSASYPSLNGYVKFNLERYIAQNTTVTMEAEGAVHPEGGEIKYSWSITPSEDDSSDDDDEEDQTNILEYSFGDKLDTYTVTCAASASGYSSISATRYTTVVAGGVDGNGSIKGVDLTGCQTYTDTRDGKEYYYTTIGGLYWFVHNLAYKTDEGSAPFYNAEVMADVFGRYYSYEAAETACPDGWRLPTAEEWDNAFKDAKSGDLMADITFNDENEMWEFWPDVKITNSTKFNAIPAGFANLMDGTFTDAYDRAVFWISNDSQDGNVEYRYIVDDRAEIFSQSGDRQSFGASVRCVR</sequence>
<reference evidence="3" key="2">
    <citation type="journal article" date="2021" name="PeerJ">
        <title>Extensive microbial diversity within the chicken gut microbiome revealed by metagenomics and culture.</title>
        <authorList>
            <person name="Gilroy R."/>
            <person name="Ravi A."/>
            <person name="Getino M."/>
            <person name="Pursley I."/>
            <person name="Horton D.L."/>
            <person name="Alikhan N.F."/>
            <person name="Baker D."/>
            <person name="Gharbi K."/>
            <person name="Hall N."/>
            <person name="Watson M."/>
            <person name="Adriaenssens E.M."/>
            <person name="Foster-Nyarko E."/>
            <person name="Jarju S."/>
            <person name="Secka A."/>
            <person name="Antonio M."/>
            <person name="Oren A."/>
            <person name="Chaudhuri R.R."/>
            <person name="La Ragione R."/>
            <person name="Hildebrand F."/>
            <person name="Pallen M.J."/>
        </authorList>
    </citation>
    <scope>NUCLEOTIDE SEQUENCE</scope>
    <source>
        <strain evidence="3">B1-13419</strain>
    </source>
</reference>
<feature type="signal peptide" evidence="1">
    <location>
        <begin position="1"/>
        <end position="23"/>
    </location>
</feature>
<gene>
    <name evidence="3" type="ORF">IAB91_04360</name>
</gene>
<dbReference type="InterPro" id="IPR011871">
    <property type="entry name" value="Fib_succ_major"/>
</dbReference>
<evidence type="ECO:0000259" key="2">
    <source>
        <dbReference type="Pfam" id="PF09603"/>
    </source>
</evidence>
<evidence type="ECO:0000313" key="4">
    <source>
        <dbReference type="Proteomes" id="UP000823757"/>
    </source>
</evidence>
<dbReference type="PROSITE" id="PS51257">
    <property type="entry name" value="PROKAR_LIPOPROTEIN"/>
    <property type="match status" value="1"/>
</dbReference>
<feature type="chain" id="PRO_5038868673" description="Fibrobacter succinogenes major paralogous domain-containing protein" evidence="1">
    <location>
        <begin position="24"/>
        <end position="322"/>
    </location>
</feature>
<keyword evidence="1" id="KW-0732">Signal</keyword>
<dbReference type="NCBIfam" id="TIGR02145">
    <property type="entry name" value="Fib_succ_major"/>
    <property type="match status" value="1"/>
</dbReference>
<feature type="domain" description="Fibrobacter succinogenes major paralogous" evidence="2">
    <location>
        <begin position="161"/>
        <end position="322"/>
    </location>
</feature>
<comment type="caution">
    <text evidence="3">The sequence shown here is derived from an EMBL/GenBank/DDBJ whole genome shotgun (WGS) entry which is preliminary data.</text>
</comment>
<name>A0A9D9IMU9_9BACT</name>
<dbReference type="EMBL" id="JADIMD010000062">
    <property type="protein sequence ID" value="MBO8474508.1"/>
    <property type="molecule type" value="Genomic_DNA"/>
</dbReference>
<reference evidence="3" key="1">
    <citation type="submission" date="2020-10" db="EMBL/GenBank/DDBJ databases">
        <authorList>
            <person name="Gilroy R."/>
        </authorList>
    </citation>
    <scope>NUCLEOTIDE SEQUENCE</scope>
    <source>
        <strain evidence="3">B1-13419</strain>
    </source>
</reference>
<evidence type="ECO:0000313" key="3">
    <source>
        <dbReference type="EMBL" id="MBO8474508.1"/>
    </source>
</evidence>
<protein>
    <recommendedName>
        <fullName evidence="2">Fibrobacter succinogenes major paralogous domain-containing protein</fullName>
    </recommendedName>
</protein>
<accession>A0A9D9IMU9</accession>
<evidence type="ECO:0000256" key="1">
    <source>
        <dbReference type="SAM" id="SignalP"/>
    </source>
</evidence>
<dbReference type="Proteomes" id="UP000823757">
    <property type="component" value="Unassembled WGS sequence"/>
</dbReference>
<organism evidence="3 4">
    <name type="scientific">Candidatus Cryptobacteroides faecigallinarum</name>
    <dbReference type="NCBI Taxonomy" id="2840763"/>
    <lineage>
        <taxon>Bacteria</taxon>
        <taxon>Pseudomonadati</taxon>
        <taxon>Bacteroidota</taxon>
        <taxon>Bacteroidia</taxon>
        <taxon>Bacteroidales</taxon>
        <taxon>Candidatus Cryptobacteroides</taxon>
    </lineage>
</organism>
<dbReference type="AlphaFoldDB" id="A0A9D9IMU9"/>
<dbReference type="Pfam" id="PF09603">
    <property type="entry name" value="Fib_succ_major"/>
    <property type="match status" value="1"/>
</dbReference>